<dbReference type="EMBL" id="JACASF010000009">
    <property type="protein sequence ID" value="KAF6460519.1"/>
    <property type="molecule type" value="Genomic_DNA"/>
</dbReference>
<reference evidence="2 3" key="1">
    <citation type="journal article" date="2020" name="Nature">
        <title>Six reference-quality genomes reveal evolution of bat adaptations.</title>
        <authorList>
            <person name="Jebb D."/>
            <person name="Huang Z."/>
            <person name="Pippel M."/>
            <person name="Hughes G.M."/>
            <person name="Lavrichenko K."/>
            <person name="Devanna P."/>
            <person name="Winkler S."/>
            <person name="Jermiin L.S."/>
            <person name="Skirmuntt E.C."/>
            <person name="Katzourakis A."/>
            <person name="Burkitt-Gray L."/>
            <person name="Ray D.A."/>
            <person name="Sullivan K.A.M."/>
            <person name="Roscito J.G."/>
            <person name="Kirilenko B.M."/>
            <person name="Davalos L.M."/>
            <person name="Corthals A.P."/>
            <person name="Power M.L."/>
            <person name="Jones G."/>
            <person name="Ransome R.D."/>
            <person name="Dechmann D.K.N."/>
            <person name="Locatelli A.G."/>
            <person name="Puechmaille S.J."/>
            <person name="Fedrigo O."/>
            <person name="Jarvis E.D."/>
            <person name="Hiller M."/>
            <person name="Vernes S.C."/>
            <person name="Myers E.W."/>
            <person name="Teeling E.C."/>
        </authorList>
    </citation>
    <scope>NUCLEOTIDE SEQUENCE [LARGE SCALE GENOMIC DNA]</scope>
    <source>
        <strain evidence="2">MMolMol1</strain>
        <tissue evidence="2">Muscle</tissue>
    </source>
</reference>
<protein>
    <submittedName>
        <fullName evidence="2">Uncharacterized protein</fullName>
    </submittedName>
</protein>
<evidence type="ECO:0000256" key="1">
    <source>
        <dbReference type="SAM" id="MobiDB-lite"/>
    </source>
</evidence>
<evidence type="ECO:0000313" key="3">
    <source>
        <dbReference type="Proteomes" id="UP000550707"/>
    </source>
</evidence>
<sequence>MVSRVLAVSSLLLSLVMVNTLVLSLVFQSLSSPVYVLLEPKLIFQQNKQNQLSPPLRKAYLLKDEVRAPYERPPPSNPKALLCPSRRHTPDPSGFSTDPGPVPEVGLCIGHSLARSARFVVRRPLSSKTRTWCSMRGTCAAALGQARGLSL</sequence>
<dbReference type="InParanoid" id="A0A7J8GLP7"/>
<comment type="caution">
    <text evidence="2">The sequence shown here is derived from an EMBL/GenBank/DDBJ whole genome shotgun (WGS) entry which is preliminary data.</text>
</comment>
<evidence type="ECO:0000313" key="2">
    <source>
        <dbReference type="EMBL" id="KAF6460519.1"/>
    </source>
</evidence>
<proteinExistence type="predicted"/>
<keyword evidence="3" id="KW-1185">Reference proteome</keyword>
<name>A0A7J8GLP7_MOLMO</name>
<gene>
    <name evidence="2" type="ORF">HJG59_011434</name>
</gene>
<organism evidence="2 3">
    <name type="scientific">Molossus molossus</name>
    <name type="common">Pallas' mastiff bat</name>
    <name type="synonym">Vespertilio molossus</name>
    <dbReference type="NCBI Taxonomy" id="27622"/>
    <lineage>
        <taxon>Eukaryota</taxon>
        <taxon>Metazoa</taxon>
        <taxon>Chordata</taxon>
        <taxon>Craniata</taxon>
        <taxon>Vertebrata</taxon>
        <taxon>Euteleostomi</taxon>
        <taxon>Mammalia</taxon>
        <taxon>Eutheria</taxon>
        <taxon>Laurasiatheria</taxon>
        <taxon>Chiroptera</taxon>
        <taxon>Yangochiroptera</taxon>
        <taxon>Molossidae</taxon>
        <taxon>Molossus</taxon>
    </lineage>
</organism>
<dbReference type="Proteomes" id="UP000550707">
    <property type="component" value="Unassembled WGS sequence"/>
</dbReference>
<dbReference type="AlphaFoldDB" id="A0A7J8GLP7"/>
<accession>A0A7J8GLP7</accession>
<feature type="region of interest" description="Disordered" evidence="1">
    <location>
        <begin position="67"/>
        <end position="98"/>
    </location>
</feature>